<protein>
    <submittedName>
        <fullName evidence="2">Uncharacterized protein</fullName>
    </submittedName>
</protein>
<feature type="region of interest" description="Disordered" evidence="1">
    <location>
        <begin position="1"/>
        <end position="36"/>
    </location>
</feature>
<proteinExistence type="predicted"/>
<dbReference type="RefSeq" id="XP_064656701.1">
    <property type="nucleotide sequence ID" value="XM_064804859.1"/>
</dbReference>
<feature type="compositionally biased region" description="Basic and acidic residues" evidence="1">
    <location>
        <begin position="200"/>
        <end position="227"/>
    </location>
</feature>
<feature type="compositionally biased region" description="Low complexity" evidence="1">
    <location>
        <begin position="169"/>
        <end position="192"/>
    </location>
</feature>
<evidence type="ECO:0000256" key="1">
    <source>
        <dbReference type="SAM" id="MobiDB-lite"/>
    </source>
</evidence>
<dbReference type="AlphaFoldDB" id="A0AAV9P391"/>
<accession>A0AAV9P391</accession>
<dbReference type="EMBL" id="JAVRRT010000012">
    <property type="protein sequence ID" value="KAK5166893.1"/>
    <property type="molecule type" value="Genomic_DNA"/>
</dbReference>
<feature type="region of interest" description="Disordered" evidence="1">
    <location>
        <begin position="102"/>
        <end position="227"/>
    </location>
</feature>
<evidence type="ECO:0000313" key="3">
    <source>
        <dbReference type="Proteomes" id="UP001337655"/>
    </source>
</evidence>
<feature type="compositionally biased region" description="Polar residues" evidence="1">
    <location>
        <begin position="20"/>
        <end position="30"/>
    </location>
</feature>
<organism evidence="2 3">
    <name type="scientific">Saxophila tyrrhenica</name>
    <dbReference type="NCBI Taxonomy" id="1690608"/>
    <lineage>
        <taxon>Eukaryota</taxon>
        <taxon>Fungi</taxon>
        <taxon>Dikarya</taxon>
        <taxon>Ascomycota</taxon>
        <taxon>Pezizomycotina</taxon>
        <taxon>Dothideomycetes</taxon>
        <taxon>Dothideomycetidae</taxon>
        <taxon>Mycosphaerellales</taxon>
        <taxon>Extremaceae</taxon>
        <taxon>Saxophila</taxon>
    </lineage>
</organism>
<sequence>MSNGTKPSELKATQDRKQAEQLTRSAVTITDQKERHQKLREALDLEVRAERVLAGSDIPLDGSGFMRTYDGLDLEKVPGLGYHDRGAIFPAAAESSSISTIEGTRTAMPHSGSPAGPKRYLSSGASAVVDNTALQNGKGKATTPPGSPPMIPTTPVRLPTESSGDSMLSAESSIYSPESSVLSRSSASLGSESSRKKPKKLELRSPKKDQSPETKKKPKKIEIRPKT</sequence>
<comment type="caution">
    <text evidence="2">The sequence shown here is derived from an EMBL/GenBank/DDBJ whole genome shotgun (WGS) entry which is preliminary data.</text>
</comment>
<evidence type="ECO:0000313" key="2">
    <source>
        <dbReference type="EMBL" id="KAK5166893.1"/>
    </source>
</evidence>
<reference evidence="2 3" key="1">
    <citation type="submission" date="2023-08" db="EMBL/GenBank/DDBJ databases">
        <title>Black Yeasts Isolated from many extreme environments.</title>
        <authorList>
            <person name="Coleine C."/>
            <person name="Stajich J.E."/>
            <person name="Selbmann L."/>
        </authorList>
    </citation>
    <scope>NUCLEOTIDE SEQUENCE [LARGE SCALE GENOMIC DNA]</scope>
    <source>
        <strain evidence="2 3">CCFEE 5935</strain>
    </source>
</reference>
<keyword evidence="3" id="KW-1185">Reference proteome</keyword>
<name>A0AAV9P391_9PEZI</name>
<feature type="compositionally biased region" description="Basic and acidic residues" evidence="1">
    <location>
        <begin position="8"/>
        <end position="19"/>
    </location>
</feature>
<gene>
    <name evidence="2" type="ORF">LTR77_007622</name>
</gene>
<dbReference type="Proteomes" id="UP001337655">
    <property type="component" value="Unassembled WGS sequence"/>
</dbReference>
<dbReference type="GeneID" id="89928958"/>